<comment type="catalytic activity">
    <reaction evidence="1">
        <text>guanosine(1516) in 16S rRNA + S-adenosyl-L-methionine = N(2)-methylguanosine(1516) in 16S rRNA + S-adenosyl-L-homocysteine + H(+)</text>
        <dbReference type="Rhea" id="RHEA:43220"/>
        <dbReference type="Rhea" id="RHEA-COMP:10412"/>
        <dbReference type="Rhea" id="RHEA-COMP:10413"/>
        <dbReference type="ChEBI" id="CHEBI:15378"/>
        <dbReference type="ChEBI" id="CHEBI:57856"/>
        <dbReference type="ChEBI" id="CHEBI:59789"/>
        <dbReference type="ChEBI" id="CHEBI:74269"/>
        <dbReference type="ChEBI" id="CHEBI:74481"/>
        <dbReference type="EC" id="2.1.1.242"/>
    </reaction>
</comment>
<dbReference type="SUPFAM" id="SSF53335">
    <property type="entry name" value="S-adenosyl-L-methionine-dependent methyltransferases"/>
    <property type="match status" value="1"/>
</dbReference>
<keyword evidence="1" id="KW-0949">S-adenosyl-L-methionine</keyword>
<dbReference type="PANTHER" id="PTHR36112:SF1">
    <property type="entry name" value="RIBOSOMAL RNA SMALL SUBUNIT METHYLTRANSFERASE J"/>
    <property type="match status" value="1"/>
</dbReference>
<comment type="caution">
    <text evidence="1">Lacks conserved residue(s) required for the propagation of feature annotation.</text>
</comment>
<dbReference type="InterPro" id="IPR007536">
    <property type="entry name" value="16SrRNA_methylTrfase_J"/>
</dbReference>
<sequence length="244" mass="27219">MLTTLKLTPAIDASTAQFLSQHYVISASASWQLDCVDGVFHLQHTEHPALNLAIDFGTGKYRHRNHYLGKEPLVNAIKIKGKLPQALLDATPGLLQDSFMLAGRGVQITAIERHPLLYVMVNRALARISAQTNEQHHTQTPPHIDYRFGDANTLVKDFATPCIYLDPMYPPRQKKALVKKSMQVLHATVGDDADSDTLLINAQKNNARIIVKRPSYAPPLANCPPDLTYQSKTTRFDIYLPQNS</sequence>
<evidence type="ECO:0000256" key="1">
    <source>
        <dbReference type="HAMAP-Rule" id="MF_01523"/>
    </source>
</evidence>
<feature type="binding site" evidence="1">
    <location>
        <position position="166"/>
    </location>
    <ligand>
        <name>S-adenosyl-L-methionine</name>
        <dbReference type="ChEBI" id="CHEBI:59789"/>
    </ligand>
</feature>
<comment type="caution">
    <text evidence="2">The sequence shown here is derived from an EMBL/GenBank/DDBJ whole genome shotgun (WGS) entry which is preliminary data.</text>
</comment>
<name>A0A6N7F4A2_9GAMM</name>
<evidence type="ECO:0000313" key="3">
    <source>
        <dbReference type="Proteomes" id="UP000471298"/>
    </source>
</evidence>
<dbReference type="EC" id="2.1.1.242" evidence="1"/>
<comment type="function">
    <text evidence="1">Specifically methylates the guanosine in position 1516 of 16S rRNA.</text>
</comment>
<reference evidence="2 3" key="1">
    <citation type="submission" date="2019-10" db="EMBL/GenBank/DDBJ databases">
        <title>Cardiobacteriales fam. a chemoheterotrophic member of the order Cardiobacteriales, and proposal of Cardiobacteriales fam. nov.</title>
        <authorList>
            <person name="Wang C."/>
        </authorList>
    </citation>
    <scope>NUCLEOTIDE SEQUENCE [LARGE SCALE GENOMIC DNA]</scope>
    <source>
        <strain evidence="2 3">ML27</strain>
    </source>
</reference>
<keyword evidence="1 2" id="KW-0808">Transferase</keyword>
<dbReference type="FunCoup" id="A0A6N7F4A2">
    <property type="interactions" value="10"/>
</dbReference>
<organism evidence="2 3">
    <name type="scientific">Ostreibacterium oceani</name>
    <dbReference type="NCBI Taxonomy" id="2654998"/>
    <lineage>
        <taxon>Bacteria</taxon>
        <taxon>Pseudomonadati</taxon>
        <taxon>Pseudomonadota</taxon>
        <taxon>Gammaproteobacteria</taxon>
        <taxon>Cardiobacteriales</taxon>
        <taxon>Ostreibacteriaceae</taxon>
        <taxon>Ostreibacterium</taxon>
    </lineage>
</organism>
<dbReference type="Proteomes" id="UP000471298">
    <property type="component" value="Unassembled WGS sequence"/>
</dbReference>
<dbReference type="EMBL" id="WHNW01000010">
    <property type="protein sequence ID" value="MPV86716.1"/>
    <property type="molecule type" value="Genomic_DNA"/>
</dbReference>
<keyword evidence="1" id="KW-0698">rRNA processing</keyword>
<dbReference type="GO" id="GO:0005737">
    <property type="term" value="C:cytoplasm"/>
    <property type="evidence" value="ECO:0007669"/>
    <property type="project" value="UniProtKB-SubCell"/>
</dbReference>
<protein>
    <recommendedName>
        <fullName evidence="1">Ribosomal RNA small subunit methyltransferase J</fullName>
        <ecNumber evidence="1">2.1.1.242</ecNumber>
    </recommendedName>
    <alternativeName>
        <fullName evidence="1">16S rRNA m2G1516 methyltransferase</fullName>
    </alternativeName>
    <alternativeName>
        <fullName evidence="1">rRNA (guanine-N(2)-)-methyltransferase</fullName>
    </alternativeName>
</protein>
<dbReference type="InParanoid" id="A0A6N7F4A2"/>
<dbReference type="RefSeq" id="WP_152810707.1">
    <property type="nucleotide sequence ID" value="NZ_WHNW01000010.1"/>
</dbReference>
<dbReference type="HAMAP" id="MF_01523">
    <property type="entry name" value="16SrRNA_methyltr_J"/>
    <property type="match status" value="1"/>
</dbReference>
<comment type="similarity">
    <text evidence="1">Belongs to the methyltransferase superfamily. RsmJ family.</text>
</comment>
<keyword evidence="1" id="KW-0963">Cytoplasm</keyword>
<dbReference type="AlphaFoldDB" id="A0A6N7F4A2"/>
<keyword evidence="1 2" id="KW-0489">Methyltransferase</keyword>
<dbReference type="GO" id="GO:0008990">
    <property type="term" value="F:rRNA (guanine-N2-)-methyltransferase activity"/>
    <property type="evidence" value="ECO:0007669"/>
    <property type="project" value="UniProtKB-UniRule"/>
</dbReference>
<dbReference type="InterPro" id="IPR029063">
    <property type="entry name" value="SAM-dependent_MTases_sf"/>
</dbReference>
<dbReference type="PANTHER" id="PTHR36112">
    <property type="entry name" value="RIBOSOMAL RNA SMALL SUBUNIT METHYLTRANSFERASE J"/>
    <property type="match status" value="1"/>
</dbReference>
<evidence type="ECO:0000313" key="2">
    <source>
        <dbReference type="EMBL" id="MPV86716.1"/>
    </source>
</evidence>
<dbReference type="Pfam" id="PF04445">
    <property type="entry name" value="SAM_MT"/>
    <property type="match status" value="1"/>
</dbReference>
<accession>A0A6N7F4A2</accession>
<dbReference type="Gene3D" id="3.40.50.150">
    <property type="entry name" value="Vaccinia Virus protein VP39"/>
    <property type="match status" value="1"/>
</dbReference>
<feature type="binding site" evidence="1">
    <location>
        <begin position="112"/>
        <end position="113"/>
    </location>
    <ligand>
        <name>S-adenosyl-L-methionine</name>
        <dbReference type="ChEBI" id="CHEBI:59789"/>
    </ligand>
</feature>
<keyword evidence="3" id="KW-1185">Reference proteome</keyword>
<comment type="subcellular location">
    <subcellularLocation>
        <location evidence="1">Cytoplasm</location>
    </subcellularLocation>
</comment>
<proteinExistence type="inferred from homology"/>
<gene>
    <name evidence="1" type="primary">rsmJ</name>
    <name evidence="2" type="ORF">GCU85_08260</name>
</gene>